<evidence type="ECO:0000313" key="2">
    <source>
        <dbReference type="EMBL" id="JAV86873.1"/>
    </source>
</evidence>
<dbReference type="EMBL" id="GEZM01026973">
    <property type="protein sequence ID" value="JAV86873.1"/>
    <property type="molecule type" value="Transcribed_RNA"/>
</dbReference>
<sequence>MFRNLLRSNVLRFSYNFSQLRRSVVQFSKASLCSLVVAGTVPLEHKEYASGLQRASKEGENYLSQLICMLRTLILETSVQYQECLIKQIELIKQNTKIGPIGEHWDRLTDIRIKTNELKDELNKFEALAKNLEEIVTEHGISIVFVNKEMLLDKLHVEIEKLKRLREQQLHENHRYEKELLQANCNSILTTEV</sequence>
<dbReference type="Gene3D" id="1.20.58.70">
    <property type="match status" value="1"/>
</dbReference>
<accession>A0A1Y1MMG1</accession>
<keyword evidence="1" id="KW-0175">Coiled coil</keyword>
<organism evidence="2">
    <name type="scientific">Photinus pyralis</name>
    <name type="common">Common eastern firefly</name>
    <name type="synonym">Lampyris pyralis</name>
    <dbReference type="NCBI Taxonomy" id="7054"/>
    <lineage>
        <taxon>Eukaryota</taxon>
        <taxon>Metazoa</taxon>
        <taxon>Ecdysozoa</taxon>
        <taxon>Arthropoda</taxon>
        <taxon>Hexapoda</taxon>
        <taxon>Insecta</taxon>
        <taxon>Pterygota</taxon>
        <taxon>Neoptera</taxon>
        <taxon>Endopterygota</taxon>
        <taxon>Coleoptera</taxon>
        <taxon>Polyphaga</taxon>
        <taxon>Elateriformia</taxon>
        <taxon>Elateroidea</taxon>
        <taxon>Lampyridae</taxon>
        <taxon>Lampyrinae</taxon>
        <taxon>Photinus</taxon>
    </lineage>
</organism>
<protein>
    <submittedName>
        <fullName evidence="2">Uncharacterized protein</fullName>
    </submittedName>
</protein>
<evidence type="ECO:0000256" key="1">
    <source>
        <dbReference type="SAM" id="Coils"/>
    </source>
</evidence>
<name>A0A1Y1MMG1_PHOPY</name>
<dbReference type="AlphaFoldDB" id="A0A1Y1MMG1"/>
<reference evidence="2" key="1">
    <citation type="journal article" date="2016" name="Sci. Rep.">
        <title>Molecular characterization of firefly nuptial gifts: a multi-omics approach sheds light on postcopulatory sexual selection.</title>
        <authorList>
            <person name="Al-Wathiqui N."/>
            <person name="Fallon T.R."/>
            <person name="South A."/>
            <person name="Weng J.K."/>
            <person name="Lewis S.M."/>
        </authorList>
    </citation>
    <scope>NUCLEOTIDE SEQUENCE</scope>
</reference>
<proteinExistence type="predicted"/>
<feature type="coiled-coil region" evidence="1">
    <location>
        <begin position="108"/>
        <end position="186"/>
    </location>
</feature>